<reference evidence="3" key="1">
    <citation type="journal article" date="2019" name="Int. J. Syst. Evol. Microbiol.">
        <title>The Global Catalogue of Microorganisms (GCM) 10K type strain sequencing project: providing services to taxonomists for standard genome sequencing and annotation.</title>
        <authorList>
            <consortium name="The Broad Institute Genomics Platform"/>
            <consortium name="The Broad Institute Genome Sequencing Center for Infectious Disease"/>
            <person name="Wu L."/>
            <person name="Ma J."/>
        </authorList>
    </citation>
    <scope>NUCLEOTIDE SEQUENCE [LARGE SCALE GENOMIC DNA]</scope>
    <source>
        <strain evidence="3">JCM 17068</strain>
    </source>
</reference>
<organism evidence="2 3">
    <name type="scientific">Flavobacterium chungnamense</name>
    <dbReference type="NCBI Taxonomy" id="706182"/>
    <lineage>
        <taxon>Bacteria</taxon>
        <taxon>Pseudomonadati</taxon>
        <taxon>Bacteroidota</taxon>
        <taxon>Flavobacteriia</taxon>
        <taxon>Flavobacteriales</taxon>
        <taxon>Flavobacteriaceae</taxon>
        <taxon>Flavobacterium</taxon>
    </lineage>
</organism>
<evidence type="ECO:0000256" key="1">
    <source>
        <dbReference type="SAM" id="SignalP"/>
    </source>
</evidence>
<dbReference type="Proteomes" id="UP001500426">
    <property type="component" value="Unassembled WGS sequence"/>
</dbReference>
<feature type="signal peptide" evidence="1">
    <location>
        <begin position="1"/>
        <end position="28"/>
    </location>
</feature>
<accession>A0ABP7UKB4</accession>
<feature type="chain" id="PRO_5046492884" description="PsbP C-terminal domain-containing protein" evidence="1">
    <location>
        <begin position="29"/>
        <end position="184"/>
    </location>
</feature>
<evidence type="ECO:0008006" key="4">
    <source>
        <dbReference type="Google" id="ProtNLM"/>
    </source>
</evidence>
<name>A0ABP7UKB4_9FLAO</name>
<dbReference type="EMBL" id="BAABCS010000006">
    <property type="protein sequence ID" value="GAA4045647.1"/>
    <property type="molecule type" value="Genomic_DNA"/>
</dbReference>
<sequence>MTYLKRKFFMKNLFVALFVLTTSLTATSQVKATAFPDAGFMAAFPTKPEVEKNQIDTKVGKIQSTSYSCEGEDFVIVLSENVYPAELITKLGDTGVDGILDGVKNGAIKNVEAQMEGKYAPTLDEKYLYNEKYKAIRFAGTTAEVDMEAFCIVKENHFFIVILMGNTKSEAATQFVKSFKLIEK</sequence>
<proteinExistence type="predicted"/>
<comment type="caution">
    <text evidence="2">The sequence shown here is derived from an EMBL/GenBank/DDBJ whole genome shotgun (WGS) entry which is preliminary data.</text>
</comment>
<gene>
    <name evidence="2" type="ORF">GCM10022388_08800</name>
</gene>
<evidence type="ECO:0000313" key="2">
    <source>
        <dbReference type="EMBL" id="GAA4045647.1"/>
    </source>
</evidence>
<keyword evidence="3" id="KW-1185">Reference proteome</keyword>
<protein>
    <recommendedName>
        <fullName evidence="4">PsbP C-terminal domain-containing protein</fullName>
    </recommendedName>
</protein>
<evidence type="ECO:0000313" key="3">
    <source>
        <dbReference type="Proteomes" id="UP001500426"/>
    </source>
</evidence>
<keyword evidence="1" id="KW-0732">Signal</keyword>